<keyword evidence="3" id="KW-1185">Reference proteome</keyword>
<sequence>MTGDHARNTASMQSSLRCGAMTRNGTSCRAPAIKGKQRCRMHGGARRSGAPGGNRNAWKHGLFTRDAIQERKRIDSLLDEAQQLLKEMT</sequence>
<dbReference type="NCBIfam" id="NF041373">
    <property type="entry name" value="HGG_STG"/>
    <property type="match status" value="1"/>
</dbReference>
<evidence type="ECO:0000256" key="1">
    <source>
        <dbReference type="SAM" id="MobiDB-lite"/>
    </source>
</evidence>
<dbReference type="EMBL" id="JACEGD010000030">
    <property type="protein sequence ID" value="MBH5390226.1"/>
    <property type="molecule type" value="Genomic_DNA"/>
</dbReference>
<proteinExistence type="predicted"/>
<evidence type="ECO:0000313" key="2">
    <source>
        <dbReference type="EMBL" id="MBH5390226.1"/>
    </source>
</evidence>
<accession>A0ABS0PA93</accession>
<reference evidence="2 3" key="1">
    <citation type="submission" date="2020-07" db="EMBL/GenBank/DDBJ databases">
        <title>Bradyrhizobium diversity isolated from nodules of indigenous legumes of Western Australia.</title>
        <authorList>
            <person name="Klepa M.S."/>
        </authorList>
    </citation>
    <scope>NUCLEOTIDE SEQUENCE [LARGE SCALE GENOMIC DNA]</scope>
    <source>
        <strain evidence="2 3">CNPSo 4019</strain>
    </source>
</reference>
<dbReference type="Proteomes" id="UP001194539">
    <property type="component" value="Unassembled WGS sequence"/>
</dbReference>
<organism evidence="2 3">
    <name type="scientific">Bradyrhizobium diversitatis</name>
    <dbReference type="NCBI Taxonomy" id="2755406"/>
    <lineage>
        <taxon>Bacteria</taxon>
        <taxon>Pseudomonadati</taxon>
        <taxon>Pseudomonadota</taxon>
        <taxon>Alphaproteobacteria</taxon>
        <taxon>Hyphomicrobiales</taxon>
        <taxon>Nitrobacteraceae</taxon>
        <taxon>Bradyrhizobium</taxon>
    </lineage>
</organism>
<dbReference type="InterPro" id="IPR047675">
    <property type="entry name" value="Putative_zinc-bd"/>
</dbReference>
<protein>
    <submittedName>
        <fullName evidence="2">Uncharacterized protein</fullName>
    </submittedName>
</protein>
<feature type="region of interest" description="Disordered" evidence="1">
    <location>
        <begin position="1"/>
        <end position="58"/>
    </location>
</feature>
<dbReference type="RefSeq" id="WP_082821971.1">
    <property type="nucleotide sequence ID" value="NZ_JACEGD010000030.1"/>
</dbReference>
<feature type="compositionally biased region" description="Basic residues" evidence="1">
    <location>
        <begin position="35"/>
        <end position="45"/>
    </location>
</feature>
<evidence type="ECO:0000313" key="3">
    <source>
        <dbReference type="Proteomes" id="UP001194539"/>
    </source>
</evidence>
<gene>
    <name evidence="2" type="ORF">H1B27_28655</name>
</gene>
<name>A0ABS0PA93_9BRAD</name>
<comment type="caution">
    <text evidence="2">The sequence shown here is derived from an EMBL/GenBank/DDBJ whole genome shotgun (WGS) entry which is preliminary data.</text>
</comment>